<evidence type="ECO:0000256" key="1">
    <source>
        <dbReference type="SAM" id="Coils"/>
    </source>
</evidence>
<dbReference type="AlphaFoldDB" id="A0A161PLH8"/>
<dbReference type="OrthoDB" id="2973146at2"/>
<evidence type="ECO:0000313" key="3">
    <source>
        <dbReference type="Proteomes" id="UP000075806"/>
    </source>
</evidence>
<organism evidence="2 3">
    <name type="scientific">Alkalihalobacillus trypoxylicola</name>
    <dbReference type="NCBI Taxonomy" id="519424"/>
    <lineage>
        <taxon>Bacteria</taxon>
        <taxon>Bacillati</taxon>
        <taxon>Bacillota</taxon>
        <taxon>Bacilli</taxon>
        <taxon>Bacillales</taxon>
        <taxon>Bacillaceae</taxon>
        <taxon>Alkalihalobacillus</taxon>
    </lineage>
</organism>
<accession>A0A161PLH8</accession>
<dbReference type="Proteomes" id="UP000075806">
    <property type="component" value="Unassembled WGS sequence"/>
</dbReference>
<dbReference type="InterPro" id="IPR048062">
    <property type="entry name" value="SE1832-like"/>
</dbReference>
<protein>
    <submittedName>
        <fullName evidence="2">Uncharacterized protein</fullName>
    </submittedName>
</protein>
<keyword evidence="1" id="KW-0175">Coiled coil</keyword>
<proteinExistence type="predicted"/>
<reference evidence="2" key="1">
    <citation type="submission" date="2016-02" db="EMBL/GenBank/DDBJ databases">
        <title>Genome sequence of Bacillus trypoxylicola KCTC 13244(T).</title>
        <authorList>
            <person name="Jeong H."/>
            <person name="Park S.-H."/>
            <person name="Choi S.-K."/>
        </authorList>
    </citation>
    <scope>NUCLEOTIDE SEQUENCE [LARGE SCALE GENOMIC DNA]</scope>
    <source>
        <strain evidence="2">KCTC 13244</strain>
    </source>
</reference>
<feature type="coiled-coil region" evidence="1">
    <location>
        <begin position="3"/>
        <end position="54"/>
    </location>
</feature>
<dbReference type="NCBIfam" id="NF040877">
    <property type="entry name" value="SE1832_fam"/>
    <property type="match status" value="1"/>
</dbReference>
<dbReference type="EMBL" id="LTAO01000001">
    <property type="protein sequence ID" value="KYG34783.1"/>
    <property type="molecule type" value="Genomic_DNA"/>
</dbReference>
<comment type="caution">
    <text evidence="2">The sequence shown here is derived from an EMBL/GenBank/DDBJ whole genome shotgun (WGS) entry which is preliminary data.</text>
</comment>
<dbReference type="RefSeq" id="WP_061947030.1">
    <property type="nucleotide sequence ID" value="NZ_LTAO01000001.1"/>
</dbReference>
<sequence>MAQEKVKDRLEELKAEYVRLQQDLEKVESLSHNMSPLEKQLISLEEEINELNSLLRSSK</sequence>
<keyword evidence="3" id="KW-1185">Reference proteome</keyword>
<gene>
    <name evidence="2" type="ORF">AZF04_00155</name>
</gene>
<evidence type="ECO:0000313" key="2">
    <source>
        <dbReference type="EMBL" id="KYG34783.1"/>
    </source>
</evidence>
<name>A0A161PLH8_9BACI</name>